<dbReference type="EMBL" id="CM042883">
    <property type="protein sequence ID" value="KAI4378530.1"/>
    <property type="molecule type" value="Genomic_DNA"/>
</dbReference>
<sequence length="167" mass="18796">MMAADMATTNPQARPPLPRTTSLRRGNSLAFPKPLRTLSLPPSFDVELPPVESGSLPSYTSIRDVISKATASAVVSWRDAAAASSRYQIPIRNQLVKQAARAYLQPMSSSSLVSSSRSRLFLHRLWNHVLSWRPLVCIYEFYKGCIFPMVRKILDRIRGAIRWLIAR</sequence>
<organism evidence="1 2">
    <name type="scientific">Melastoma candidum</name>
    <dbReference type="NCBI Taxonomy" id="119954"/>
    <lineage>
        <taxon>Eukaryota</taxon>
        <taxon>Viridiplantae</taxon>
        <taxon>Streptophyta</taxon>
        <taxon>Embryophyta</taxon>
        <taxon>Tracheophyta</taxon>
        <taxon>Spermatophyta</taxon>
        <taxon>Magnoliopsida</taxon>
        <taxon>eudicotyledons</taxon>
        <taxon>Gunneridae</taxon>
        <taxon>Pentapetalae</taxon>
        <taxon>rosids</taxon>
        <taxon>malvids</taxon>
        <taxon>Myrtales</taxon>
        <taxon>Melastomataceae</taxon>
        <taxon>Melastomatoideae</taxon>
        <taxon>Melastomateae</taxon>
        <taxon>Melastoma</taxon>
    </lineage>
</organism>
<gene>
    <name evidence="1" type="ORF">MLD38_015997</name>
</gene>
<comment type="caution">
    <text evidence="1">The sequence shown here is derived from an EMBL/GenBank/DDBJ whole genome shotgun (WGS) entry which is preliminary data.</text>
</comment>
<name>A0ACB9RIL5_9MYRT</name>
<evidence type="ECO:0000313" key="1">
    <source>
        <dbReference type="EMBL" id="KAI4378530.1"/>
    </source>
</evidence>
<accession>A0ACB9RIL5</accession>
<reference evidence="2" key="1">
    <citation type="journal article" date="2023" name="Front. Plant Sci.">
        <title>Chromosomal-level genome assembly of Melastoma candidum provides insights into trichome evolution.</title>
        <authorList>
            <person name="Zhong Y."/>
            <person name="Wu W."/>
            <person name="Sun C."/>
            <person name="Zou P."/>
            <person name="Liu Y."/>
            <person name="Dai S."/>
            <person name="Zhou R."/>
        </authorList>
    </citation>
    <scope>NUCLEOTIDE SEQUENCE [LARGE SCALE GENOMIC DNA]</scope>
</reference>
<protein>
    <submittedName>
        <fullName evidence="1">Uncharacterized protein</fullName>
    </submittedName>
</protein>
<evidence type="ECO:0000313" key="2">
    <source>
        <dbReference type="Proteomes" id="UP001057402"/>
    </source>
</evidence>
<dbReference type="Proteomes" id="UP001057402">
    <property type="component" value="Chromosome 4"/>
</dbReference>
<proteinExistence type="predicted"/>
<keyword evidence="2" id="KW-1185">Reference proteome</keyword>